<dbReference type="InterPro" id="IPR011050">
    <property type="entry name" value="Pectin_lyase_fold/virulence"/>
</dbReference>
<dbReference type="InterPro" id="IPR039448">
    <property type="entry name" value="Beta_helix"/>
</dbReference>
<protein>
    <recommendedName>
        <fullName evidence="1">Right handed beta helix domain-containing protein</fullName>
    </recommendedName>
</protein>
<sequence>MLGSYVYGGFQVGEVPISGNTITDIDNPDGASVDHTCGINVWDGAENVVIYDNTISDIKFNGIILQWASDVCIDENSITDCESGIKIEPDSGPVSGTLVTNNEILYNEHGIYLYGDVAGTEIGSKLDGEDANTITGSTAYDIYALDATGPVDIWEDNVYDTMLLENSDLIYVHVTPGEPAEALVTGDGSVDAPDADATIDYTGAEAETITIQDIEETDVDDNAFSAIGDYLDVKLEKDTTITDLEIKVYYIDPDDIVGLVEEDLIMYW</sequence>
<reference evidence="2" key="1">
    <citation type="journal article" date="2014" name="Front. Microbiol.">
        <title>High frequency of phylogenetically diverse reductive dehalogenase-homologous genes in deep subseafloor sedimentary metagenomes.</title>
        <authorList>
            <person name="Kawai M."/>
            <person name="Futagami T."/>
            <person name="Toyoda A."/>
            <person name="Takaki Y."/>
            <person name="Nishi S."/>
            <person name="Hori S."/>
            <person name="Arai W."/>
            <person name="Tsubouchi T."/>
            <person name="Morono Y."/>
            <person name="Uchiyama I."/>
            <person name="Ito T."/>
            <person name="Fujiyama A."/>
            <person name="Inagaki F."/>
            <person name="Takami H."/>
        </authorList>
    </citation>
    <scope>NUCLEOTIDE SEQUENCE</scope>
    <source>
        <strain evidence="2">Expedition CK06-06</strain>
    </source>
</reference>
<feature type="domain" description="Right handed beta helix" evidence="1">
    <location>
        <begin position="9"/>
        <end position="121"/>
    </location>
</feature>
<feature type="non-terminal residue" evidence="2">
    <location>
        <position position="268"/>
    </location>
</feature>
<comment type="caution">
    <text evidence="2">The sequence shown here is derived from an EMBL/GenBank/DDBJ whole genome shotgun (WGS) entry which is preliminary data.</text>
</comment>
<dbReference type="SMART" id="SM00710">
    <property type="entry name" value="PbH1"/>
    <property type="match status" value="4"/>
</dbReference>
<name>X1FBB5_9ZZZZ</name>
<dbReference type="InterPro" id="IPR006626">
    <property type="entry name" value="PbH1"/>
</dbReference>
<evidence type="ECO:0000313" key="2">
    <source>
        <dbReference type="EMBL" id="GAH42257.1"/>
    </source>
</evidence>
<accession>X1FBB5</accession>
<dbReference type="Gene3D" id="2.160.20.10">
    <property type="entry name" value="Single-stranded right-handed beta-helix, Pectin lyase-like"/>
    <property type="match status" value="1"/>
</dbReference>
<dbReference type="Pfam" id="PF13229">
    <property type="entry name" value="Beta_helix"/>
    <property type="match status" value="1"/>
</dbReference>
<evidence type="ECO:0000259" key="1">
    <source>
        <dbReference type="Pfam" id="PF13229"/>
    </source>
</evidence>
<dbReference type="EMBL" id="BARU01009837">
    <property type="protein sequence ID" value="GAH42257.1"/>
    <property type="molecule type" value="Genomic_DNA"/>
</dbReference>
<dbReference type="SUPFAM" id="SSF51126">
    <property type="entry name" value="Pectin lyase-like"/>
    <property type="match status" value="1"/>
</dbReference>
<dbReference type="AlphaFoldDB" id="X1FBB5"/>
<proteinExistence type="predicted"/>
<gene>
    <name evidence="2" type="ORF">S03H2_18917</name>
</gene>
<organism evidence="2">
    <name type="scientific">marine sediment metagenome</name>
    <dbReference type="NCBI Taxonomy" id="412755"/>
    <lineage>
        <taxon>unclassified sequences</taxon>
        <taxon>metagenomes</taxon>
        <taxon>ecological metagenomes</taxon>
    </lineage>
</organism>
<dbReference type="InterPro" id="IPR012334">
    <property type="entry name" value="Pectin_lyas_fold"/>
</dbReference>